<name>A0A1H8YUF4_9LACT</name>
<organism evidence="1 2">
    <name type="scientific">Ignavigranum ruoffiae</name>
    <dbReference type="NCBI Taxonomy" id="89093"/>
    <lineage>
        <taxon>Bacteria</taxon>
        <taxon>Bacillati</taxon>
        <taxon>Bacillota</taxon>
        <taxon>Bacilli</taxon>
        <taxon>Lactobacillales</taxon>
        <taxon>Aerococcaceae</taxon>
        <taxon>Ignavigranum</taxon>
    </lineage>
</organism>
<dbReference type="Pfam" id="PF16929">
    <property type="entry name" value="Asp2"/>
    <property type="match status" value="1"/>
</dbReference>
<reference evidence="1 2" key="1">
    <citation type="submission" date="2016-10" db="EMBL/GenBank/DDBJ databases">
        <authorList>
            <person name="de Groot N.N."/>
        </authorList>
    </citation>
    <scope>NUCLEOTIDE SEQUENCE [LARGE SCALE GENOMIC DNA]</scope>
    <source>
        <strain evidence="1 2">DSM 15695</strain>
    </source>
</reference>
<keyword evidence="2" id="KW-1185">Reference proteome</keyword>
<dbReference type="NCBIfam" id="TIGR03712">
    <property type="entry name" value="acc_sec_asp2"/>
    <property type="match status" value="1"/>
</dbReference>
<protein>
    <submittedName>
        <fullName evidence="1">Accessory secretory protein Asp2</fullName>
    </submittedName>
</protein>
<evidence type="ECO:0000313" key="1">
    <source>
        <dbReference type="EMBL" id="SEP55712.1"/>
    </source>
</evidence>
<dbReference type="STRING" id="89093.SAMN04488558_1015"/>
<dbReference type="RefSeq" id="WP_092569493.1">
    <property type="nucleotide sequence ID" value="NZ_FOEN01000001.1"/>
</dbReference>
<dbReference type="EMBL" id="FOEN01000001">
    <property type="protein sequence ID" value="SEP55712.1"/>
    <property type="molecule type" value="Genomic_DNA"/>
</dbReference>
<dbReference type="Proteomes" id="UP000198833">
    <property type="component" value="Unassembled WGS sequence"/>
</dbReference>
<evidence type="ECO:0000313" key="2">
    <source>
        <dbReference type="Proteomes" id="UP000198833"/>
    </source>
</evidence>
<dbReference type="OrthoDB" id="9768578at2"/>
<dbReference type="AlphaFoldDB" id="A0A1H8YUF4"/>
<sequence length="508" mass="58444">MITPINVLQIGEGIWSVPISYQEVLKWTQCGSDDLTNLVAEDRQFDLIILEEALEDQTFAILPLLASPYRVWIDRQIVSDLSIAGQLFCQKMQARIEDFRAKDTLIEQIVHSYFPRPYGEKLKMNTIFFNEQLVGSKVYYGNNYINISGIQTKDYVQIAGWKQTIYKDPNRNLEFWLEYIGPAGLSLQLKVYEWDQYGHLLQEINLALSGRDPLIVESKRYQDGTYLTVNLWGQGQGDLCLGVLHWRHSLENGYAFIPGGQRFVAKDRSEFFYYFSPGNLKPPLNVYFSGYRPQEGFEGYFMMKDLEHPFILFSDPRVEGGAFYLGCSDYEQAILQVIQGQLNQLGFKANDLILSGLSMGTFAALYYGCQLQPHAIIIGKPLVHIDLIARRTALERPNDFLTILDIVQRNQDFIADELDPDLDQKLFEKLDQAQLSQTIVAIAYMLQDDYDNQARNQLLAHLSKQGSHIITKALEGRHNDDSPGIFEWFISQYRRILANDFREEEADD</sequence>
<dbReference type="SUPFAM" id="SSF53474">
    <property type="entry name" value="alpha/beta-Hydrolases"/>
    <property type="match status" value="1"/>
</dbReference>
<accession>A0A1H8YUF4</accession>
<proteinExistence type="predicted"/>
<dbReference type="GO" id="GO:0015031">
    <property type="term" value="P:protein transport"/>
    <property type="evidence" value="ECO:0007669"/>
    <property type="project" value="InterPro"/>
</dbReference>
<dbReference type="InterPro" id="IPR022267">
    <property type="entry name" value="Asp2"/>
</dbReference>
<gene>
    <name evidence="1" type="ORF">SAMN04488558_1015</name>
</gene>
<dbReference type="InterPro" id="IPR029058">
    <property type="entry name" value="AB_hydrolase_fold"/>
</dbReference>